<dbReference type="RefSeq" id="WP_157825681.1">
    <property type="nucleotide sequence ID" value="NZ_CP021391.1"/>
</dbReference>
<reference evidence="1" key="1">
    <citation type="submission" date="2023-02" db="EMBL/GenBank/DDBJ databases">
        <authorList>
            <person name="Whidbey C."/>
        </authorList>
    </citation>
    <scope>NUCLEOTIDE SEQUENCE</scope>
    <source>
        <strain evidence="1">VSI11</strain>
    </source>
</reference>
<dbReference type="Proteomes" id="UP001219009">
    <property type="component" value="Chromosome"/>
</dbReference>
<dbReference type="AlphaFoldDB" id="A0AAX3NN69"/>
<protein>
    <submittedName>
        <fullName evidence="1">Uncharacterized protein</fullName>
    </submittedName>
</protein>
<organism evidence="1 2">
    <name type="scientific">Bifidobacterium breve</name>
    <dbReference type="NCBI Taxonomy" id="1685"/>
    <lineage>
        <taxon>Bacteria</taxon>
        <taxon>Bacillati</taxon>
        <taxon>Actinomycetota</taxon>
        <taxon>Actinomycetes</taxon>
        <taxon>Bifidobacteriales</taxon>
        <taxon>Bifidobacteriaceae</taxon>
        <taxon>Bifidobacterium</taxon>
    </lineage>
</organism>
<sequence>MSNAYERRGAQLNMESLNKDLDTFPAVTRYGLSSTKRMVTRDAMDRWIRSMEE</sequence>
<evidence type="ECO:0000313" key="1">
    <source>
        <dbReference type="EMBL" id="WEB55065.1"/>
    </source>
</evidence>
<proteinExistence type="predicted"/>
<dbReference type="EMBL" id="CP118083">
    <property type="protein sequence ID" value="WEB55065.1"/>
    <property type="molecule type" value="Genomic_DNA"/>
</dbReference>
<evidence type="ECO:0000313" key="2">
    <source>
        <dbReference type="Proteomes" id="UP001219009"/>
    </source>
</evidence>
<accession>A0AAX3NN69</accession>
<gene>
    <name evidence="1" type="ORF">PUW55_01345</name>
</gene>
<name>A0AAX3NN69_BIFBR</name>